<sequence length="254" mass="26592">GAALCCALGCRGRGCRRGPEQCHAVGFGGVVGLNGVPQGCQPWWHSGSHQLKDEAVILPGLISLPSLQHLQANQPLLQLTLAEALDGGGGLSWVPGDPHETAATGRPADLEDWDALGVVGQLAGVENAGVQESRGAPGPHAAWPSLHHGTDAHVHRPGLVGRPRHSKELEGVLRRGEVGEGERHLPAVQLLLREAPRRRLLVDLHLAEPRVPGDPVQGVACPQRCSSQEVMLGQGGPVPVLGHLQQHRAGSGAH</sequence>
<proteinExistence type="predicted"/>
<dbReference type="EMBL" id="KL238403">
    <property type="protein sequence ID" value="KFV10358.1"/>
    <property type="molecule type" value="Genomic_DNA"/>
</dbReference>
<protein>
    <submittedName>
        <fullName evidence="1">Uncharacterized protein</fullName>
    </submittedName>
</protein>
<dbReference type="Proteomes" id="UP000053149">
    <property type="component" value="Unassembled WGS sequence"/>
</dbReference>
<reference evidence="1 2" key="1">
    <citation type="submission" date="2014-04" db="EMBL/GenBank/DDBJ databases">
        <title>Genome evolution of avian class.</title>
        <authorList>
            <person name="Zhang G."/>
            <person name="Li C."/>
        </authorList>
    </citation>
    <scope>NUCLEOTIDE SEQUENCE [LARGE SCALE GENOMIC DNA]</scope>
    <source>
        <strain evidence="1">BGI_N339</strain>
    </source>
</reference>
<accession>A0A093C7F7</accession>
<name>A0A093C7F7_9AVES</name>
<organism evidence="1 2">
    <name type="scientific">Pterocles gutturalis</name>
    <name type="common">yellow-throated sandgrouse</name>
    <dbReference type="NCBI Taxonomy" id="240206"/>
    <lineage>
        <taxon>Eukaryota</taxon>
        <taxon>Metazoa</taxon>
        <taxon>Chordata</taxon>
        <taxon>Craniata</taxon>
        <taxon>Vertebrata</taxon>
        <taxon>Euteleostomi</taxon>
        <taxon>Archelosauria</taxon>
        <taxon>Archosauria</taxon>
        <taxon>Dinosauria</taxon>
        <taxon>Saurischia</taxon>
        <taxon>Theropoda</taxon>
        <taxon>Coelurosauria</taxon>
        <taxon>Aves</taxon>
        <taxon>Neognathae</taxon>
        <taxon>Neoaves</taxon>
        <taxon>Columbimorphae</taxon>
        <taxon>Pterocliformes</taxon>
        <taxon>Pteroclidae</taxon>
        <taxon>Pterocles</taxon>
    </lineage>
</organism>
<feature type="non-terminal residue" evidence="1">
    <location>
        <position position="254"/>
    </location>
</feature>
<gene>
    <name evidence="1" type="ORF">N339_02563</name>
</gene>
<dbReference type="AlphaFoldDB" id="A0A093C7F7"/>
<evidence type="ECO:0000313" key="1">
    <source>
        <dbReference type="EMBL" id="KFV10358.1"/>
    </source>
</evidence>
<feature type="non-terminal residue" evidence="1">
    <location>
        <position position="1"/>
    </location>
</feature>
<keyword evidence="2" id="KW-1185">Reference proteome</keyword>
<evidence type="ECO:0000313" key="2">
    <source>
        <dbReference type="Proteomes" id="UP000053149"/>
    </source>
</evidence>